<dbReference type="EMBL" id="FMVC01000004">
    <property type="protein sequence ID" value="SCY69892.1"/>
    <property type="molecule type" value="Genomic_DNA"/>
</dbReference>
<evidence type="ECO:0000313" key="3">
    <source>
        <dbReference type="EMBL" id="SCY69892.1"/>
    </source>
</evidence>
<feature type="chain" id="PRO_5046799234" evidence="2">
    <location>
        <begin position="32"/>
        <end position="332"/>
    </location>
</feature>
<evidence type="ECO:0000313" key="4">
    <source>
        <dbReference type="Proteomes" id="UP000199307"/>
    </source>
</evidence>
<name>A0ABY0LYU7_9FLAO</name>
<proteinExistence type="predicted"/>
<comment type="caution">
    <text evidence="3">The sequence shown here is derived from an EMBL/GenBank/DDBJ whole genome shotgun (WGS) entry which is preliminary data.</text>
</comment>
<organism evidence="3 4">
    <name type="scientific">Flavobacterium anhuiense</name>
    <dbReference type="NCBI Taxonomy" id="459526"/>
    <lineage>
        <taxon>Bacteria</taxon>
        <taxon>Pseudomonadati</taxon>
        <taxon>Bacteroidota</taxon>
        <taxon>Flavobacteriia</taxon>
        <taxon>Flavobacteriales</taxon>
        <taxon>Flavobacteriaceae</taxon>
        <taxon>Flavobacterium</taxon>
    </lineage>
</organism>
<feature type="signal peptide" evidence="2">
    <location>
        <begin position="1"/>
        <end position="31"/>
    </location>
</feature>
<evidence type="ECO:0000256" key="1">
    <source>
        <dbReference type="SAM" id="Coils"/>
    </source>
</evidence>
<keyword evidence="1" id="KW-0175">Coiled coil</keyword>
<sequence>MYSIHKKTKRRLLNKNCLAGLFLLLGTIVNAQFLAQTFSADLNTFANDLAIYTPATLNKPSNFGTVLALRYWEGPGTSDWRSQLAFGTENELYYRQSTNNGGTVWSSWNKVYHSGNLNNNQTDFHAKNLTAKELAIYSNESVNGWGISHLYWQGHSLIMGSPKGAYAHNSIILRPGGATNGVLESTFEIDAANEIDNYDTRIRFATSGSSFINAGNVGIGTKNPQNKLDVNGTIHSKEVKVDMDGWSDFVFKKEYNLPTLLEVEKHINEKGHLENIPSEKEVIKNGINLGEMDAKLLQKIEELTLYVIDLNKKLEEQNKELEQMKKELASKK</sequence>
<gene>
    <name evidence="3" type="ORF">SAMN02927916_3029</name>
</gene>
<evidence type="ECO:0000256" key="2">
    <source>
        <dbReference type="SAM" id="SignalP"/>
    </source>
</evidence>
<dbReference type="Proteomes" id="UP000199307">
    <property type="component" value="Unassembled WGS sequence"/>
</dbReference>
<reference evidence="3 4" key="1">
    <citation type="submission" date="2016-10" db="EMBL/GenBank/DDBJ databases">
        <authorList>
            <person name="Varghese N."/>
            <person name="Submissions S."/>
        </authorList>
    </citation>
    <scope>NUCLEOTIDE SEQUENCE [LARGE SCALE GENOMIC DNA]</scope>
    <source>
        <strain evidence="3 4">CGMCC 1.6859</strain>
    </source>
</reference>
<feature type="coiled-coil region" evidence="1">
    <location>
        <begin position="300"/>
        <end position="331"/>
    </location>
</feature>
<accession>A0ABY0LYU7</accession>
<protein>
    <submittedName>
        <fullName evidence="3">Uncharacterized protein</fullName>
    </submittedName>
</protein>
<keyword evidence="4" id="KW-1185">Reference proteome</keyword>
<keyword evidence="2" id="KW-0732">Signal</keyword>